<evidence type="ECO:0000259" key="8">
    <source>
        <dbReference type="Pfam" id="PF01545"/>
    </source>
</evidence>
<evidence type="ECO:0000313" key="10">
    <source>
        <dbReference type="Proteomes" id="UP000264310"/>
    </source>
</evidence>
<dbReference type="OrthoDB" id="9806522at2"/>
<evidence type="ECO:0000256" key="5">
    <source>
        <dbReference type="ARBA" id="ARBA00023136"/>
    </source>
</evidence>
<dbReference type="SUPFAM" id="SSF160240">
    <property type="entry name" value="Cation efflux protein cytoplasmic domain-like"/>
    <property type="match status" value="1"/>
</dbReference>
<dbReference type="GO" id="GO:0016020">
    <property type="term" value="C:membrane"/>
    <property type="evidence" value="ECO:0007669"/>
    <property type="project" value="UniProtKB-SubCell"/>
</dbReference>
<comment type="subcellular location">
    <subcellularLocation>
        <location evidence="1">Membrane</location>
        <topology evidence="1">Multi-pass membrane protein</topology>
    </subcellularLocation>
</comment>
<feature type="domain" description="Cation efflux protein transmembrane" evidence="8">
    <location>
        <begin position="52"/>
        <end position="258"/>
    </location>
</feature>
<dbReference type="NCBIfam" id="TIGR01297">
    <property type="entry name" value="CDF"/>
    <property type="match status" value="1"/>
</dbReference>
<dbReference type="InterPro" id="IPR027469">
    <property type="entry name" value="Cation_efflux_TMD_sf"/>
</dbReference>
<dbReference type="PANTHER" id="PTHR13414">
    <property type="entry name" value="HUEL-CATION TRANSPORTER"/>
    <property type="match status" value="1"/>
</dbReference>
<keyword evidence="4 7" id="KW-1133">Transmembrane helix</keyword>
<feature type="compositionally biased region" description="Basic and acidic residues" evidence="6">
    <location>
        <begin position="27"/>
        <end position="37"/>
    </location>
</feature>
<dbReference type="InterPro" id="IPR040177">
    <property type="entry name" value="SLC30A9"/>
</dbReference>
<dbReference type="GO" id="GO:0006829">
    <property type="term" value="P:zinc ion transport"/>
    <property type="evidence" value="ECO:0007669"/>
    <property type="project" value="InterPro"/>
</dbReference>
<organism evidence="9 10">
    <name type="scientific">Fulvimarina endophytica</name>
    <dbReference type="NCBI Taxonomy" id="2293836"/>
    <lineage>
        <taxon>Bacteria</taxon>
        <taxon>Pseudomonadati</taxon>
        <taxon>Pseudomonadota</taxon>
        <taxon>Alphaproteobacteria</taxon>
        <taxon>Hyphomicrobiales</taxon>
        <taxon>Aurantimonadaceae</taxon>
        <taxon>Fulvimarina</taxon>
    </lineage>
</organism>
<dbReference type="Gene3D" id="3.30.70.1350">
    <property type="entry name" value="Cation efflux protein, cytoplasmic domain"/>
    <property type="match status" value="1"/>
</dbReference>
<feature type="transmembrane region" description="Helical" evidence="7">
    <location>
        <begin position="118"/>
        <end position="139"/>
    </location>
</feature>
<dbReference type="RefSeq" id="WP_116682061.1">
    <property type="nucleotide sequence ID" value="NZ_QURL01000002.1"/>
</dbReference>
<evidence type="ECO:0000256" key="4">
    <source>
        <dbReference type="ARBA" id="ARBA00022989"/>
    </source>
</evidence>
<feature type="transmembrane region" description="Helical" evidence="7">
    <location>
        <begin position="159"/>
        <end position="181"/>
    </location>
</feature>
<feature type="transmembrane region" description="Helical" evidence="7">
    <location>
        <begin position="202"/>
        <end position="227"/>
    </location>
</feature>
<dbReference type="Gene3D" id="1.20.1510.10">
    <property type="entry name" value="Cation efflux protein transmembrane domain"/>
    <property type="match status" value="1"/>
</dbReference>
<comment type="caution">
    <text evidence="9">The sequence shown here is derived from an EMBL/GenBank/DDBJ whole genome shotgun (WGS) entry which is preliminary data.</text>
</comment>
<evidence type="ECO:0000256" key="3">
    <source>
        <dbReference type="ARBA" id="ARBA00022692"/>
    </source>
</evidence>
<dbReference type="PANTHER" id="PTHR13414:SF9">
    <property type="entry name" value="PROTON-COUPLED ZINC ANTIPORTER SLC30A9, MITOCHONDRIAL"/>
    <property type="match status" value="1"/>
</dbReference>
<sequence>MGKYISEAQLSGSRNSFSKDRRRRIKPREADAHRQSSDEGGADEDEGSKKTVFAAMAANLAIAATKFGAALMTGSSSMLAEGIHSVIDTFNQVMLLIGMKRAKKPADEQHPFGYGAEIYFWAFMVAIFLFALGSGFSIYEGVEGLISGESGGLESPLVALGVLFIAFCFEGYSWSVAFKEFRERRKGEGLWADFRRLKDPSVFVVLFEDSAACIGIIIAALGITLAITTGIEAFDAIGSILIGVLLGVTAILLAIEVKHLLIGETADPEIERAIQERVGGREEIVAINELRTLHLGPNDVLLTMSVDFQDDVRAGRIEEIVTEIEAEVKDAYKIVRKVYVEVQSAAGHQRFVDPREGEGAAS</sequence>
<dbReference type="InterPro" id="IPR002524">
    <property type="entry name" value="Cation_efflux"/>
</dbReference>
<evidence type="ECO:0000256" key="2">
    <source>
        <dbReference type="ARBA" id="ARBA00022448"/>
    </source>
</evidence>
<dbReference type="Proteomes" id="UP000264310">
    <property type="component" value="Unassembled WGS sequence"/>
</dbReference>
<keyword evidence="10" id="KW-1185">Reference proteome</keyword>
<dbReference type="InterPro" id="IPR036837">
    <property type="entry name" value="Cation_efflux_CTD_sf"/>
</dbReference>
<keyword evidence="2" id="KW-0813">Transport</keyword>
<gene>
    <name evidence="9" type="ORF">DYI37_04765</name>
</gene>
<dbReference type="AlphaFoldDB" id="A0A371X7E6"/>
<feature type="region of interest" description="Disordered" evidence="6">
    <location>
        <begin position="1"/>
        <end position="46"/>
    </location>
</feature>
<dbReference type="SUPFAM" id="SSF161111">
    <property type="entry name" value="Cation efflux protein transmembrane domain-like"/>
    <property type="match status" value="1"/>
</dbReference>
<name>A0A371X7E6_9HYPH</name>
<protein>
    <submittedName>
        <fullName evidence="9">Cation diffusion facilitator family transporter</fullName>
    </submittedName>
</protein>
<accession>A0A371X7E6</accession>
<keyword evidence="5 7" id="KW-0472">Membrane</keyword>
<evidence type="ECO:0000313" key="9">
    <source>
        <dbReference type="EMBL" id="RFC65165.1"/>
    </source>
</evidence>
<evidence type="ECO:0000256" key="1">
    <source>
        <dbReference type="ARBA" id="ARBA00004141"/>
    </source>
</evidence>
<feature type="transmembrane region" description="Helical" evidence="7">
    <location>
        <begin position="233"/>
        <end position="255"/>
    </location>
</feature>
<evidence type="ECO:0000256" key="7">
    <source>
        <dbReference type="SAM" id="Phobius"/>
    </source>
</evidence>
<dbReference type="InterPro" id="IPR058533">
    <property type="entry name" value="Cation_efflux_TM"/>
</dbReference>
<keyword evidence="3 7" id="KW-0812">Transmembrane</keyword>
<dbReference type="EMBL" id="QURL01000002">
    <property type="protein sequence ID" value="RFC65165.1"/>
    <property type="molecule type" value="Genomic_DNA"/>
</dbReference>
<evidence type="ECO:0000256" key="6">
    <source>
        <dbReference type="SAM" id="MobiDB-lite"/>
    </source>
</evidence>
<dbReference type="Pfam" id="PF01545">
    <property type="entry name" value="Cation_efflux"/>
    <property type="match status" value="1"/>
</dbReference>
<proteinExistence type="predicted"/>
<dbReference type="GO" id="GO:0008324">
    <property type="term" value="F:monoatomic cation transmembrane transporter activity"/>
    <property type="evidence" value="ECO:0007669"/>
    <property type="project" value="InterPro"/>
</dbReference>
<reference evidence="9 10" key="1">
    <citation type="submission" date="2018-08" db="EMBL/GenBank/DDBJ databases">
        <title>Fulvimarina sp. 85, whole genome shotgun sequence.</title>
        <authorList>
            <person name="Tuo L."/>
        </authorList>
    </citation>
    <scope>NUCLEOTIDE SEQUENCE [LARGE SCALE GENOMIC DNA]</scope>
    <source>
        <strain evidence="9 10">85</strain>
    </source>
</reference>